<dbReference type="InterPro" id="IPR036291">
    <property type="entry name" value="NAD(P)-bd_dom_sf"/>
</dbReference>
<dbReference type="InterPro" id="IPR046346">
    <property type="entry name" value="Aminoacid_DH-like_N_sf"/>
</dbReference>
<keyword evidence="3" id="KW-0028">Amino-acid biosynthesis</keyword>
<keyword evidence="6" id="KW-0521">NADP</keyword>
<evidence type="ECO:0000256" key="8">
    <source>
        <dbReference type="ARBA" id="ARBA00023102"/>
    </source>
</evidence>
<evidence type="ECO:0000259" key="13">
    <source>
        <dbReference type="Pfam" id="PF00763"/>
    </source>
</evidence>
<evidence type="ECO:0000259" key="14">
    <source>
        <dbReference type="Pfam" id="PF02882"/>
    </source>
</evidence>
<evidence type="ECO:0000256" key="9">
    <source>
        <dbReference type="ARBA" id="ARBA00023167"/>
    </source>
</evidence>
<keyword evidence="9" id="KW-0486">Methionine biosynthesis</keyword>
<evidence type="ECO:0000313" key="15">
    <source>
        <dbReference type="EMBL" id="KAF2069401.1"/>
    </source>
</evidence>
<dbReference type="EMBL" id="AJWJ01000669">
    <property type="protein sequence ID" value="KAF2069401.1"/>
    <property type="molecule type" value="Genomic_DNA"/>
</dbReference>
<dbReference type="GO" id="GO:0009086">
    <property type="term" value="P:methionine biosynthetic process"/>
    <property type="evidence" value="ECO:0007669"/>
    <property type="project" value="UniProtKB-KW"/>
</dbReference>
<comment type="caution">
    <text evidence="15">The sequence shown here is derived from an EMBL/GenBank/DDBJ whole genome shotgun (WGS) entry which is preliminary data.</text>
</comment>
<protein>
    <recommendedName>
        <fullName evidence="17">Methenyltetrahydrofolate cyclohydrolase</fullName>
    </recommendedName>
</protein>
<dbReference type="SUPFAM" id="SSF51735">
    <property type="entry name" value="NAD(P)-binding Rossmann-fold domains"/>
    <property type="match status" value="1"/>
</dbReference>
<evidence type="ECO:0000256" key="7">
    <source>
        <dbReference type="ARBA" id="ARBA00023002"/>
    </source>
</evidence>
<comment type="pathway">
    <text evidence="1">One-carbon metabolism; tetrahydrofolate interconversion.</text>
</comment>
<dbReference type="Pfam" id="PF02882">
    <property type="entry name" value="THF_DHG_CYH_C"/>
    <property type="match status" value="1"/>
</dbReference>
<evidence type="ECO:0008006" key="17">
    <source>
        <dbReference type="Google" id="ProtNLM"/>
    </source>
</evidence>
<accession>A0A8J4PTX1</accession>
<dbReference type="Gene3D" id="3.40.50.10860">
    <property type="entry name" value="Leucine Dehydrogenase, chain A, domain 1"/>
    <property type="match status" value="1"/>
</dbReference>
<evidence type="ECO:0000256" key="3">
    <source>
        <dbReference type="ARBA" id="ARBA00022605"/>
    </source>
</evidence>
<dbReference type="PRINTS" id="PR00085">
    <property type="entry name" value="THFDHDRGNASE"/>
</dbReference>
<dbReference type="GO" id="GO:0006164">
    <property type="term" value="P:purine nucleotide biosynthetic process"/>
    <property type="evidence" value="ECO:0007669"/>
    <property type="project" value="UniProtKB-KW"/>
</dbReference>
<evidence type="ECO:0000256" key="5">
    <source>
        <dbReference type="ARBA" id="ARBA00022801"/>
    </source>
</evidence>
<dbReference type="GO" id="GO:0005829">
    <property type="term" value="C:cytosol"/>
    <property type="evidence" value="ECO:0007669"/>
    <property type="project" value="TreeGrafter"/>
</dbReference>
<sequence>MEFGNLIDGKQISASIRLSVKEDVERLVSQGHRAPCLAVILVGERVDSQTYVRNKKKTAADLGIQSIDKVLPESATQQQVIDIVRSFNNDKDIDGILVQLPLPSHINEEAVLNEIDIAKDVDGFHPINIGKLSMRGRKPEFEPCTPKGCIELIDRSGISIQGKNAVVLGRSNIVGLPVAMMLMNRDATVTICHSKTKDLKEKCREADILVVAIGQTKLVKKDWIKPGAVVIDVGMNTDENGKLCGDVDFNECKQVAGHITPVPGGVGPMTIAMLMKNTLTSAQKKFCN</sequence>
<dbReference type="InterPro" id="IPR020867">
    <property type="entry name" value="THF_DH/CycHdrlase_CS"/>
</dbReference>
<keyword evidence="4" id="KW-0658">Purine biosynthesis</keyword>
<dbReference type="PANTHER" id="PTHR48099:SF5">
    <property type="entry name" value="C-1-TETRAHYDROFOLATE SYNTHASE, CYTOPLASMIC"/>
    <property type="match status" value="1"/>
</dbReference>
<dbReference type="InterPro" id="IPR020630">
    <property type="entry name" value="THF_DH/CycHdrlase_cat_dom"/>
</dbReference>
<dbReference type="HAMAP" id="MF_01576">
    <property type="entry name" value="THF_DHG_CYH"/>
    <property type="match status" value="1"/>
</dbReference>
<evidence type="ECO:0000313" key="16">
    <source>
        <dbReference type="Proteomes" id="UP000695562"/>
    </source>
</evidence>
<gene>
    <name evidence="15" type="ORF">CYY_009275</name>
</gene>
<organism evidence="15 16">
    <name type="scientific">Polysphondylium violaceum</name>
    <dbReference type="NCBI Taxonomy" id="133409"/>
    <lineage>
        <taxon>Eukaryota</taxon>
        <taxon>Amoebozoa</taxon>
        <taxon>Evosea</taxon>
        <taxon>Eumycetozoa</taxon>
        <taxon>Dictyostelia</taxon>
        <taxon>Dictyosteliales</taxon>
        <taxon>Dictyosteliaceae</taxon>
        <taxon>Polysphondylium</taxon>
    </lineage>
</organism>
<dbReference type="FunFam" id="3.40.50.720:FF:000094">
    <property type="entry name" value="Bifunctional protein FolD"/>
    <property type="match status" value="1"/>
</dbReference>
<dbReference type="InterPro" id="IPR000672">
    <property type="entry name" value="THF_DH/CycHdrlase"/>
</dbReference>
<dbReference type="CDD" id="cd01080">
    <property type="entry name" value="NAD_bind_m-THF_DH_Cyclohyd"/>
    <property type="match status" value="1"/>
</dbReference>
<evidence type="ECO:0000256" key="2">
    <source>
        <dbReference type="ARBA" id="ARBA00022563"/>
    </source>
</evidence>
<dbReference type="AlphaFoldDB" id="A0A8J4PTX1"/>
<dbReference type="OrthoDB" id="5126881at2759"/>
<dbReference type="GO" id="GO:0035999">
    <property type="term" value="P:tetrahydrofolate interconversion"/>
    <property type="evidence" value="ECO:0007669"/>
    <property type="project" value="TreeGrafter"/>
</dbReference>
<keyword evidence="5" id="KW-0378">Hydrolase</keyword>
<feature type="domain" description="Tetrahydrofolate dehydrogenase/cyclohydrolase NAD(P)-binding" evidence="14">
    <location>
        <begin position="143"/>
        <end position="285"/>
    </location>
</feature>
<reference evidence="15" key="1">
    <citation type="submission" date="2020-01" db="EMBL/GenBank/DDBJ databases">
        <title>Development of genomics and gene disruption for Polysphondylium violaceum indicates a role for the polyketide synthase stlB in stalk morphogenesis.</title>
        <authorList>
            <person name="Narita B."/>
            <person name="Kawabe Y."/>
            <person name="Kin K."/>
            <person name="Saito T."/>
            <person name="Gibbs R."/>
            <person name="Kuspa A."/>
            <person name="Muzny D."/>
            <person name="Queller D."/>
            <person name="Richards S."/>
            <person name="Strassman J."/>
            <person name="Sucgang R."/>
            <person name="Worley K."/>
            <person name="Schaap P."/>
        </authorList>
    </citation>
    <scope>NUCLEOTIDE SEQUENCE</scope>
    <source>
        <strain evidence="15">QSvi11</strain>
    </source>
</reference>
<evidence type="ECO:0000256" key="12">
    <source>
        <dbReference type="ARBA" id="ARBA00061364"/>
    </source>
</evidence>
<keyword evidence="7" id="KW-0560">Oxidoreductase</keyword>
<evidence type="ECO:0000256" key="11">
    <source>
        <dbReference type="ARBA" id="ARBA00036357"/>
    </source>
</evidence>
<keyword evidence="10" id="KW-0511">Multifunctional enzyme</keyword>
<keyword evidence="2" id="KW-0554">One-carbon metabolism</keyword>
<keyword evidence="8" id="KW-0368">Histidine biosynthesis</keyword>
<dbReference type="Gene3D" id="3.40.50.720">
    <property type="entry name" value="NAD(P)-binding Rossmann-like Domain"/>
    <property type="match status" value="1"/>
</dbReference>
<keyword evidence="16" id="KW-1185">Reference proteome</keyword>
<dbReference type="InterPro" id="IPR020631">
    <property type="entry name" value="THF_DH/CycHdrlase_NAD-bd_dom"/>
</dbReference>
<dbReference type="Proteomes" id="UP000695562">
    <property type="component" value="Unassembled WGS sequence"/>
</dbReference>
<dbReference type="Pfam" id="PF00763">
    <property type="entry name" value="THF_DHG_CYH"/>
    <property type="match status" value="1"/>
</dbReference>
<dbReference type="SUPFAM" id="SSF53223">
    <property type="entry name" value="Aminoacid dehydrogenase-like, N-terminal domain"/>
    <property type="match status" value="1"/>
</dbReference>
<comment type="catalytic activity">
    <reaction evidence="11">
        <text>(6R)-5,10-methenyltetrahydrofolate + H2O = (6R)-10-formyltetrahydrofolate + H(+)</text>
        <dbReference type="Rhea" id="RHEA:23700"/>
        <dbReference type="ChEBI" id="CHEBI:15377"/>
        <dbReference type="ChEBI" id="CHEBI:15378"/>
        <dbReference type="ChEBI" id="CHEBI:57455"/>
        <dbReference type="ChEBI" id="CHEBI:195366"/>
        <dbReference type="EC" id="3.5.4.9"/>
    </reaction>
</comment>
<evidence type="ECO:0000256" key="1">
    <source>
        <dbReference type="ARBA" id="ARBA00004777"/>
    </source>
</evidence>
<evidence type="ECO:0000256" key="4">
    <source>
        <dbReference type="ARBA" id="ARBA00022755"/>
    </source>
</evidence>
<dbReference type="NCBIfam" id="NF010783">
    <property type="entry name" value="PRK14186.1"/>
    <property type="match status" value="1"/>
</dbReference>
<name>A0A8J4PTX1_9MYCE</name>
<dbReference type="FunFam" id="3.40.50.10860:FF:000001">
    <property type="entry name" value="Bifunctional protein FolD"/>
    <property type="match status" value="1"/>
</dbReference>
<dbReference type="PANTHER" id="PTHR48099">
    <property type="entry name" value="C-1-TETRAHYDROFOLATE SYNTHASE, CYTOPLASMIC-RELATED"/>
    <property type="match status" value="1"/>
</dbReference>
<dbReference type="NCBIfam" id="NF008058">
    <property type="entry name" value="PRK10792.1"/>
    <property type="match status" value="1"/>
</dbReference>
<dbReference type="GO" id="GO:0004488">
    <property type="term" value="F:methylenetetrahydrofolate dehydrogenase (NADP+) activity"/>
    <property type="evidence" value="ECO:0007669"/>
    <property type="project" value="InterPro"/>
</dbReference>
<comment type="similarity">
    <text evidence="12">Belongs to the tetrahydrofolate dehydrogenase/cyclohydrolase family.</text>
</comment>
<feature type="domain" description="Tetrahydrofolate dehydrogenase/cyclohydrolase catalytic" evidence="13">
    <location>
        <begin position="7"/>
        <end position="122"/>
    </location>
</feature>
<dbReference type="PROSITE" id="PS00767">
    <property type="entry name" value="THF_DHG_CYH_2"/>
    <property type="match status" value="1"/>
</dbReference>
<dbReference type="GO" id="GO:0000105">
    <property type="term" value="P:L-histidine biosynthetic process"/>
    <property type="evidence" value="ECO:0007669"/>
    <property type="project" value="UniProtKB-KW"/>
</dbReference>
<evidence type="ECO:0000256" key="10">
    <source>
        <dbReference type="ARBA" id="ARBA00023268"/>
    </source>
</evidence>
<evidence type="ECO:0000256" key="6">
    <source>
        <dbReference type="ARBA" id="ARBA00022857"/>
    </source>
</evidence>
<dbReference type="GO" id="GO:0004477">
    <property type="term" value="F:methenyltetrahydrofolate cyclohydrolase activity"/>
    <property type="evidence" value="ECO:0007669"/>
    <property type="project" value="UniProtKB-EC"/>
</dbReference>
<proteinExistence type="inferred from homology"/>